<keyword evidence="3" id="KW-1185">Reference proteome</keyword>
<reference evidence="2 3" key="1">
    <citation type="journal article" date="2019" name="Proc. Natl. Acad. Sci. U.S.A.">
        <title>Regulatory changes in pterin and carotenoid genes underlie balanced color polymorphisms in the wall lizard.</title>
        <authorList>
            <person name="Andrade P."/>
            <person name="Pinho C."/>
            <person name="Perez I de Lanuza G."/>
            <person name="Afonso S."/>
            <person name="Brejcha J."/>
            <person name="Rubin C.J."/>
            <person name="Wallerman O."/>
            <person name="Pereira P."/>
            <person name="Sabatino S.J."/>
            <person name="Bellati A."/>
            <person name="Pellitteri-Rosa D."/>
            <person name="Bosakova Z."/>
            <person name="Bunikis I."/>
            <person name="Carretero M.A."/>
            <person name="Feiner N."/>
            <person name="Marsik P."/>
            <person name="Pauperio F."/>
            <person name="Salvi D."/>
            <person name="Soler L."/>
            <person name="While G.M."/>
            <person name="Uller T."/>
            <person name="Font E."/>
            <person name="Andersson L."/>
            <person name="Carneiro M."/>
        </authorList>
    </citation>
    <scope>NUCLEOTIDE SEQUENCE</scope>
</reference>
<feature type="domain" description="Reverse transcriptase" evidence="1">
    <location>
        <begin position="230"/>
        <end position="491"/>
    </location>
</feature>
<protein>
    <recommendedName>
        <fullName evidence="1">Reverse transcriptase domain-containing protein</fullName>
    </recommendedName>
</protein>
<dbReference type="Pfam" id="PF00078">
    <property type="entry name" value="RVT_1"/>
    <property type="match status" value="1"/>
</dbReference>
<dbReference type="PANTHER" id="PTHR33332">
    <property type="entry name" value="REVERSE TRANSCRIPTASE DOMAIN-CONTAINING PROTEIN"/>
    <property type="match status" value="1"/>
</dbReference>
<evidence type="ECO:0000259" key="1">
    <source>
        <dbReference type="PROSITE" id="PS50878"/>
    </source>
</evidence>
<accession>A0A670HVA3</accession>
<dbReference type="Proteomes" id="UP000472272">
    <property type="component" value="Chromosome 1"/>
</dbReference>
<sequence>MDPDRFRQALRNPAPPGDSLDDLVEDWNNRLLAAIDEIAPKRPLRPRRNRAPWFTEELRKMKRDLRRLERVWRRTRDGASRTSYRTLMKAYEMAMKAAKKSYFAASIASASSRPAQLFRIIRSITSLGGQPNLSTNSTHSCEAFASFFAEKVLLLHRDLPANLDTVTELEAPRLTSGPVLDHFDRILPTDVDRFFQVGRPTTCLLDPCPSWLIRECLDVAWTPLVEIINLSLDTGTFPGELKEAVVCPLLKKTSLDPLDLSNYRPVSNLPYLGKVIERAVAEQLGGFLEETSALDPFQSGFRPGFGTETALVALTDDIHRQLDRGGSGLLILLDLSAAFDMVDHDLLDHRLADVGIQGIARNWLCSFISGRRQRVALGREMSSRHSLVCGVPQGAILSPMLFNIFMRLLAQIIRSFGLGCHQYADDTQLYLLMDGHTDSAPNTLTRCLEAVAGWFRRSRLKLNPSKTEVLWLGRDGMGMRDQLPSLAGAQLVPLPSVKSLGVILDASLSMEAQVTATAKATFFHLRRIKQLVPYLSRPDLATVIHATVISRLDYCNSLYAGLPLKLSQKLQRVQNAAERLLTGSLPWEHIHPVLFKLHWLPVEYRVRFKVLLLTFKALHGLGPSYLRDRLSWYAPRRASRSINNNTLVVQGPKEVRLASTRARAFSTLAPAWWNALPHETRALQDLISFRRACKTELFHLAFGLEPI</sequence>
<dbReference type="AlphaFoldDB" id="A0A670HVA3"/>
<dbReference type="SUPFAM" id="SSF56672">
    <property type="entry name" value="DNA/RNA polymerases"/>
    <property type="match status" value="1"/>
</dbReference>
<dbReference type="InterPro" id="IPR043502">
    <property type="entry name" value="DNA/RNA_pol_sf"/>
</dbReference>
<dbReference type="InterPro" id="IPR000477">
    <property type="entry name" value="RT_dom"/>
</dbReference>
<reference evidence="2" key="3">
    <citation type="submission" date="2025-09" db="UniProtKB">
        <authorList>
            <consortium name="Ensembl"/>
        </authorList>
    </citation>
    <scope>IDENTIFICATION</scope>
</reference>
<proteinExistence type="predicted"/>
<evidence type="ECO:0000313" key="3">
    <source>
        <dbReference type="Proteomes" id="UP000472272"/>
    </source>
</evidence>
<name>A0A670HVA3_PODMU</name>
<dbReference type="GeneTree" id="ENSGT01150000286962"/>
<dbReference type="Ensembl" id="ENSPMRT00000003898.1">
    <property type="protein sequence ID" value="ENSPMRP00000003638.1"/>
    <property type="gene ID" value="ENSPMRG00000002545.1"/>
</dbReference>
<reference evidence="2" key="2">
    <citation type="submission" date="2025-08" db="UniProtKB">
        <authorList>
            <consortium name="Ensembl"/>
        </authorList>
    </citation>
    <scope>IDENTIFICATION</scope>
</reference>
<dbReference type="PROSITE" id="PS50878">
    <property type="entry name" value="RT_POL"/>
    <property type="match status" value="1"/>
</dbReference>
<dbReference type="CDD" id="cd01650">
    <property type="entry name" value="RT_nLTR_like"/>
    <property type="match status" value="1"/>
</dbReference>
<evidence type="ECO:0000313" key="2">
    <source>
        <dbReference type="Ensembl" id="ENSPMRP00000003638.1"/>
    </source>
</evidence>
<organism evidence="2 3">
    <name type="scientific">Podarcis muralis</name>
    <name type="common">Wall lizard</name>
    <name type="synonym">Lacerta muralis</name>
    <dbReference type="NCBI Taxonomy" id="64176"/>
    <lineage>
        <taxon>Eukaryota</taxon>
        <taxon>Metazoa</taxon>
        <taxon>Chordata</taxon>
        <taxon>Craniata</taxon>
        <taxon>Vertebrata</taxon>
        <taxon>Euteleostomi</taxon>
        <taxon>Lepidosauria</taxon>
        <taxon>Squamata</taxon>
        <taxon>Bifurcata</taxon>
        <taxon>Unidentata</taxon>
        <taxon>Episquamata</taxon>
        <taxon>Laterata</taxon>
        <taxon>Lacertibaenia</taxon>
        <taxon>Lacertidae</taxon>
        <taxon>Podarcis</taxon>
    </lineage>
</organism>